<organism evidence="2 3">
    <name type="scientific">Roseovarius albus</name>
    <dbReference type="NCBI Taxonomy" id="1247867"/>
    <lineage>
        <taxon>Bacteria</taxon>
        <taxon>Pseudomonadati</taxon>
        <taxon>Pseudomonadota</taxon>
        <taxon>Alphaproteobacteria</taxon>
        <taxon>Rhodobacterales</taxon>
        <taxon>Roseobacteraceae</taxon>
        <taxon>Roseovarius</taxon>
    </lineage>
</organism>
<dbReference type="EMBL" id="FWFX01000014">
    <property type="protein sequence ID" value="SLN67761.1"/>
    <property type="molecule type" value="Genomic_DNA"/>
</dbReference>
<dbReference type="InterPro" id="IPR001387">
    <property type="entry name" value="Cro/C1-type_HTH"/>
</dbReference>
<dbReference type="OrthoDB" id="7738228at2"/>
<proteinExistence type="predicted"/>
<gene>
    <name evidence="2" type="ORF">ROA7450_03633</name>
</gene>
<evidence type="ECO:0000313" key="3">
    <source>
        <dbReference type="Proteomes" id="UP000193061"/>
    </source>
</evidence>
<dbReference type="RefSeq" id="WP_085807296.1">
    <property type="nucleotide sequence ID" value="NZ_FWFX01000014.1"/>
</dbReference>
<dbReference type="AlphaFoldDB" id="A0A1X7A1X0"/>
<dbReference type="Proteomes" id="UP000193061">
    <property type="component" value="Unassembled WGS sequence"/>
</dbReference>
<dbReference type="GO" id="GO:0003677">
    <property type="term" value="F:DNA binding"/>
    <property type="evidence" value="ECO:0007669"/>
    <property type="project" value="InterPro"/>
</dbReference>
<dbReference type="InterPro" id="IPR010982">
    <property type="entry name" value="Lambda_DNA-bd_dom_sf"/>
</dbReference>
<name>A0A1X7A1X0_9RHOB</name>
<protein>
    <recommendedName>
        <fullName evidence="1">HTH cro/C1-type domain-containing protein</fullName>
    </recommendedName>
</protein>
<keyword evidence="3" id="KW-1185">Reference proteome</keyword>
<dbReference type="PROSITE" id="PS50943">
    <property type="entry name" value="HTH_CROC1"/>
    <property type="match status" value="1"/>
</dbReference>
<dbReference type="CDD" id="cd00093">
    <property type="entry name" value="HTH_XRE"/>
    <property type="match status" value="1"/>
</dbReference>
<feature type="domain" description="HTH cro/C1-type" evidence="1">
    <location>
        <begin position="12"/>
        <end position="70"/>
    </location>
</feature>
<sequence>MAPTASLFARKLRDWRARNGTHGRVTQESLAELLGVSVEAISKYERSLSFIRGDLEHRLSEDLGWTSADILACRTDWETRQRRDTDAAPYRLLDDTVVSELYNGSWRDAARASIDLACASIPGIHGAFAANDSVFGPIYDTYRDHWCAVLHNDQMVAKWALPFLLPEDETRFRAGSFVEIELSVDRIRKPMLPGHYFGYCPALIVAPGHQAASTLLLSSFIDFLEIQARSGILLHGFGSITCSPAGEQICRDLGMTFLRRHQVETSYGVWELTGAGIANSVFAHRSPFLHQCYFEAFGSAP</sequence>
<evidence type="ECO:0000313" key="2">
    <source>
        <dbReference type="EMBL" id="SLN67761.1"/>
    </source>
</evidence>
<dbReference type="SUPFAM" id="SSF47413">
    <property type="entry name" value="lambda repressor-like DNA-binding domains"/>
    <property type="match status" value="1"/>
</dbReference>
<accession>A0A1X7A1X0</accession>
<dbReference type="Gene3D" id="1.10.260.40">
    <property type="entry name" value="lambda repressor-like DNA-binding domains"/>
    <property type="match status" value="1"/>
</dbReference>
<evidence type="ECO:0000259" key="1">
    <source>
        <dbReference type="PROSITE" id="PS50943"/>
    </source>
</evidence>
<reference evidence="2 3" key="1">
    <citation type="submission" date="2017-03" db="EMBL/GenBank/DDBJ databases">
        <authorList>
            <person name="Afonso C.L."/>
            <person name="Miller P.J."/>
            <person name="Scott M.A."/>
            <person name="Spackman E."/>
            <person name="Goraichik I."/>
            <person name="Dimitrov K.M."/>
            <person name="Suarez D.L."/>
            <person name="Swayne D.E."/>
        </authorList>
    </citation>
    <scope>NUCLEOTIDE SEQUENCE [LARGE SCALE GENOMIC DNA]</scope>
    <source>
        <strain evidence="2 3">CECT 7450</strain>
    </source>
</reference>